<dbReference type="GO" id="GO:0005634">
    <property type="term" value="C:nucleus"/>
    <property type="evidence" value="ECO:0007669"/>
    <property type="project" value="UniProtKB-SubCell"/>
</dbReference>
<dbReference type="PANTHER" id="PTHR31845">
    <property type="entry name" value="FINGER DOMAIN PROTEIN, PUTATIVE-RELATED"/>
    <property type="match status" value="1"/>
</dbReference>
<gene>
    <name evidence="8" type="ORF">PENSUB_10711</name>
</gene>
<dbReference type="Gene3D" id="4.10.240.10">
    <property type="entry name" value="Zn(2)-C6 fungal-type DNA-binding domain"/>
    <property type="match status" value="1"/>
</dbReference>
<dbReference type="GO" id="GO:0000981">
    <property type="term" value="F:DNA-binding transcription factor activity, RNA polymerase II-specific"/>
    <property type="evidence" value="ECO:0007669"/>
    <property type="project" value="InterPro"/>
</dbReference>
<keyword evidence="5" id="KW-0539">Nucleus</keyword>
<dbReference type="PANTHER" id="PTHR31845:SF17">
    <property type="entry name" value="ZN(II)2CYS6 TRANSCRIPTION FACTOR (EUROFUNG)"/>
    <property type="match status" value="1"/>
</dbReference>
<feature type="region of interest" description="Disordered" evidence="6">
    <location>
        <begin position="1"/>
        <end position="20"/>
    </location>
</feature>
<evidence type="ECO:0000256" key="1">
    <source>
        <dbReference type="ARBA" id="ARBA00004123"/>
    </source>
</evidence>
<dbReference type="InterPro" id="IPR051089">
    <property type="entry name" value="prtT"/>
</dbReference>
<dbReference type="SUPFAM" id="SSF57701">
    <property type="entry name" value="Zn2/Cys6 DNA-binding domain"/>
    <property type="match status" value="1"/>
</dbReference>
<keyword evidence="3" id="KW-0238">DNA-binding</keyword>
<feature type="compositionally biased region" description="Polar residues" evidence="6">
    <location>
        <begin position="1"/>
        <end position="18"/>
    </location>
</feature>
<evidence type="ECO:0000259" key="7">
    <source>
        <dbReference type="PROSITE" id="PS50048"/>
    </source>
</evidence>
<comment type="subcellular location">
    <subcellularLocation>
        <location evidence="1">Nucleus</location>
    </subcellularLocation>
</comment>
<proteinExistence type="predicted"/>
<accession>A0A1Q5T8I2</accession>
<evidence type="ECO:0000256" key="5">
    <source>
        <dbReference type="ARBA" id="ARBA00023242"/>
    </source>
</evidence>
<dbReference type="EMBL" id="MNBE01000698">
    <property type="protein sequence ID" value="OKO96536.1"/>
    <property type="molecule type" value="Genomic_DNA"/>
</dbReference>
<feature type="compositionally biased region" description="Polar residues" evidence="6">
    <location>
        <begin position="164"/>
        <end position="178"/>
    </location>
</feature>
<evidence type="ECO:0000313" key="8">
    <source>
        <dbReference type="EMBL" id="OKO96536.1"/>
    </source>
</evidence>
<sequence>MATSSERPITRQQAQIPSPTAACEACRKLKMRCIRPSASSTNNGSNEPCERCKRTNRTCNIPSPRPLGRKRGAVGRYHGFEKAYRKMQAELKKARLSTDKASEIASVSPAQDDTEISDLMMSNMHQNDPSQVDWEPSAGNRPHGHQKPLSPSSSMLNANRPPASESNQSPNVTTSPFAPETITSHVNLEPVSNPLALMAEAAGAAQALEPQAGPIDLSPASNFESVSGEISPGEGIGRYLLHRPGYVSLGLHLDRKVLESGIDALFAPPTESDRYSNYFRSPDTNPPRDTGPDLDPVDLGLVSMEEAYALFPIYFSRLHLINGILDPMLHTPGYVRSRSSLLFTWILALTAQFDHGSGHLAKRLRLHGEKLSRHVHTCGYKTVEIVQGYYISLLSATPANTLSEERSWLYTMYAFGVAAELGLDQECRTRCNKETGSYNTQLRSPEEPTSQRLLTLEERSAFPAQKYPENSHGRLLEDHDYLQRLARNRERTWLRILLWERANSAACGRINAFPETELTCNIENWWMHPLADSTDKHTCAFILLRRHLATLQSDIRRQANMPHSNPHWVRDLVNIVFEPWRETWLPSLNTISPQHEELPNLYLYYVYIHNRLWTLSSALNISANNDRDLDVVREDCFDAAIHCCEIAVRDISIVGEPMYCMLSPTWAMISYAAVLALKLFPHLHGSRPGYEVELLALLAQVALQLKRAGTTPSHRFGIAALLGQHLLIILRARASALRNAIPVPEVQSVAPQYRNGNNSDSGYHLGRNVPDSTDSMEILSETHVNNPLVSNYDPFLTTATIGSETDLGEEGFTDLLREIFGPGFGDVF</sequence>
<evidence type="ECO:0000256" key="2">
    <source>
        <dbReference type="ARBA" id="ARBA00023015"/>
    </source>
</evidence>
<reference evidence="8 9" key="1">
    <citation type="submission" date="2016-10" db="EMBL/GenBank/DDBJ databases">
        <title>Genome sequence of the ascomycete fungus Penicillium subrubescens.</title>
        <authorList>
            <person name="De Vries R.P."/>
            <person name="Peng M."/>
            <person name="Dilokpimol A."/>
            <person name="Hilden K."/>
            <person name="Makela M.R."/>
            <person name="Grigoriev I."/>
            <person name="Riley R."/>
            <person name="Granchi Z."/>
        </authorList>
    </citation>
    <scope>NUCLEOTIDE SEQUENCE [LARGE SCALE GENOMIC DNA]</scope>
    <source>
        <strain evidence="8 9">CBS 132785</strain>
    </source>
</reference>
<feature type="region of interest" description="Disordered" evidence="6">
    <location>
        <begin position="275"/>
        <end position="294"/>
    </location>
</feature>
<evidence type="ECO:0000256" key="4">
    <source>
        <dbReference type="ARBA" id="ARBA00023163"/>
    </source>
</evidence>
<dbReference type="Proteomes" id="UP000186955">
    <property type="component" value="Unassembled WGS sequence"/>
</dbReference>
<keyword evidence="2" id="KW-0805">Transcription regulation</keyword>
<protein>
    <submittedName>
        <fullName evidence="8">Protein priB</fullName>
    </submittedName>
</protein>
<dbReference type="GO" id="GO:0000976">
    <property type="term" value="F:transcription cis-regulatory region binding"/>
    <property type="evidence" value="ECO:0007669"/>
    <property type="project" value="TreeGrafter"/>
</dbReference>
<name>A0A1Q5T8I2_9EURO</name>
<comment type="caution">
    <text evidence="8">The sequence shown here is derived from an EMBL/GenBank/DDBJ whole genome shotgun (WGS) entry which is preliminary data.</text>
</comment>
<evidence type="ECO:0000256" key="6">
    <source>
        <dbReference type="SAM" id="MobiDB-lite"/>
    </source>
</evidence>
<feature type="domain" description="Zn(2)-C6 fungal-type" evidence="7">
    <location>
        <begin position="22"/>
        <end position="61"/>
    </location>
</feature>
<keyword evidence="9" id="KW-1185">Reference proteome</keyword>
<dbReference type="OrthoDB" id="3163292at2759"/>
<dbReference type="InterPro" id="IPR001138">
    <property type="entry name" value="Zn2Cys6_DnaBD"/>
</dbReference>
<evidence type="ECO:0000256" key="3">
    <source>
        <dbReference type="ARBA" id="ARBA00023125"/>
    </source>
</evidence>
<keyword evidence="4" id="KW-0804">Transcription</keyword>
<dbReference type="STRING" id="1316194.A0A1Q5T8I2"/>
<dbReference type="CDD" id="cd12148">
    <property type="entry name" value="fungal_TF_MHR"/>
    <property type="match status" value="1"/>
</dbReference>
<feature type="region of interest" description="Disordered" evidence="6">
    <location>
        <begin position="124"/>
        <end position="178"/>
    </location>
</feature>
<evidence type="ECO:0000313" key="9">
    <source>
        <dbReference type="Proteomes" id="UP000186955"/>
    </source>
</evidence>
<dbReference type="PROSITE" id="PS50048">
    <property type="entry name" value="ZN2_CY6_FUNGAL_2"/>
    <property type="match status" value="1"/>
</dbReference>
<dbReference type="AlphaFoldDB" id="A0A1Q5T8I2"/>
<organism evidence="8 9">
    <name type="scientific">Penicillium subrubescens</name>
    <dbReference type="NCBI Taxonomy" id="1316194"/>
    <lineage>
        <taxon>Eukaryota</taxon>
        <taxon>Fungi</taxon>
        <taxon>Dikarya</taxon>
        <taxon>Ascomycota</taxon>
        <taxon>Pezizomycotina</taxon>
        <taxon>Eurotiomycetes</taxon>
        <taxon>Eurotiomycetidae</taxon>
        <taxon>Eurotiales</taxon>
        <taxon>Aspergillaceae</taxon>
        <taxon>Penicillium</taxon>
    </lineage>
</organism>
<dbReference type="InterPro" id="IPR036864">
    <property type="entry name" value="Zn2-C6_fun-type_DNA-bd_sf"/>
</dbReference>
<dbReference type="CDD" id="cd00067">
    <property type="entry name" value="GAL4"/>
    <property type="match status" value="1"/>
</dbReference>
<dbReference type="GO" id="GO:0008270">
    <property type="term" value="F:zinc ion binding"/>
    <property type="evidence" value="ECO:0007669"/>
    <property type="project" value="InterPro"/>
</dbReference>